<proteinExistence type="predicted"/>
<dbReference type="InterPro" id="IPR006909">
    <property type="entry name" value="Rad21/Rec8_C_eu"/>
</dbReference>
<evidence type="ECO:0000256" key="1">
    <source>
        <dbReference type="SAM" id="MobiDB-lite"/>
    </source>
</evidence>
<evidence type="ECO:0000313" key="4">
    <source>
        <dbReference type="Proteomes" id="UP000008743"/>
    </source>
</evidence>
<reference evidence="4" key="1">
    <citation type="submission" date="2011-02" db="EMBL/GenBank/DDBJ databases">
        <title>The Genome Sequence of Capsaspora owczarzaki ATCC 30864.</title>
        <authorList>
            <person name="Russ C."/>
            <person name="Cuomo C."/>
            <person name="Burger G."/>
            <person name="Gray M.W."/>
            <person name="Holland P.W.H."/>
            <person name="King N."/>
            <person name="Lang F.B.F."/>
            <person name="Roger A.J."/>
            <person name="Ruiz-Trillo I."/>
            <person name="Young S.K."/>
            <person name="Zeng Q."/>
            <person name="Gargeya S."/>
            <person name="Alvarado L."/>
            <person name="Berlin A."/>
            <person name="Chapman S.B."/>
            <person name="Chen Z."/>
            <person name="Freedman E."/>
            <person name="Gellesch M."/>
            <person name="Goldberg J."/>
            <person name="Griggs A."/>
            <person name="Gujja S."/>
            <person name="Heilman E."/>
            <person name="Heiman D."/>
            <person name="Howarth C."/>
            <person name="Mehta T."/>
            <person name="Neiman D."/>
            <person name="Pearson M."/>
            <person name="Roberts A."/>
            <person name="Saif S."/>
            <person name="Shea T."/>
            <person name="Shenoy N."/>
            <person name="Sisk P."/>
            <person name="Stolte C."/>
            <person name="Sykes S."/>
            <person name="White J."/>
            <person name="Yandava C."/>
            <person name="Haas B."/>
            <person name="Nusbaum C."/>
            <person name="Birren B."/>
        </authorList>
    </citation>
    <scope>NUCLEOTIDE SEQUENCE</scope>
    <source>
        <strain evidence="4">ATCC 30864</strain>
    </source>
</reference>
<dbReference type="GO" id="GO:0008278">
    <property type="term" value="C:cohesin complex"/>
    <property type="evidence" value="ECO:0007669"/>
    <property type="project" value="InterPro"/>
</dbReference>
<dbReference type="GO" id="GO:0007062">
    <property type="term" value="P:sister chromatid cohesion"/>
    <property type="evidence" value="ECO:0007669"/>
    <property type="project" value="InterPro"/>
</dbReference>
<feature type="region of interest" description="Disordered" evidence="1">
    <location>
        <begin position="447"/>
        <end position="509"/>
    </location>
</feature>
<feature type="compositionally biased region" description="Basic and acidic residues" evidence="1">
    <location>
        <begin position="569"/>
        <end position="582"/>
    </location>
</feature>
<evidence type="ECO:0000259" key="2">
    <source>
        <dbReference type="Pfam" id="PF04824"/>
    </source>
</evidence>
<sequence length="710" mass="77145">MKSHHTSSELLATSRNLSLRMIACLLVGIVQVHHAKAVRVLSHSRLTWNALRQSELNLHRVPIDLPPVTVRTDILRIPALNESKLVPPELPSMEEMLAHQGLDFNRDFIAAWPASSTDTMGPAQEGGDDDALASALDHLGLDFFAPITTKDVVNRAPNEQASALMSSTAPVSSINTVPWPAPTEPFVSNPISITFPSFYPSSGNEVAWMADDFGPRPNTPGGEALNASFDYNPDDFYGDDGDAGYDSDENLAWAAQDERVQVGQPALPVPQPRQPQQTQWSPARAGLQQGLMAEADEDGPVLLLQEPVTPPAEAISQAANTSSVFEMSPGSARADSLDASFESHVSTASLATRLQPLAATPRTPRKTRATPSYDASTQLSSSQLRHSMANTHRLTREFVNEGKSSARRDLEKIFHSSAFGPAETSILSLIWNTGMDAEMVAQKAMRWAPSNAASPPPDNDLGHAWSDEDDDDFVDDYGGSADVPQTPPPLAPPPIHSAFKSPSPQREVARSPLAHMLPWNSDFMLDPDWMRLVEERLEVSDGSLSPDSKASSSSRRSTNVSALSALSYHDDDSIDHDPHDEVEAAQPSDLPQDMLLFPELAADAGYGYEGTDADLELLGSFPEIQFPQTPEPARLAPDTIQFMRYFLAVYQQRDSMPLQFENLLPKAAARVVAARSFAHVLALVSKQVLTARQDDAYGSIELDLGSKLVS</sequence>
<dbReference type="InterPro" id="IPR039781">
    <property type="entry name" value="Rad21/Rec8-like"/>
</dbReference>
<feature type="region of interest" description="Disordered" evidence="1">
    <location>
        <begin position="539"/>
        <end position="558"/>
    </location>
</feature>
<feature type="compositionally biased region" description="Pro residues" evidence="1">
    <location>
        <begin position="485"/>
        <end position="495"/>
    </location>
</feature>
<name>A0A0D2U2Y4_CAPO3</name>
<evidence type="ECO:0000313" key="3">
    <source>
        <dbReference type="EMBL" id="KJE89536.1"/>
    </source>
</evidence>
<feature type="compositionally biased region" description="Polar residues" evidence="1">
    <location>
        <begin position="373"/>
        <end position="385"/>
    </location>
</feature>
<gene>
    <name evidence="3" type="ORF">CAOG_000985</name>
</gene>
<dbReference type="Proteomes" id="UP000008743">
    <property type="component" value="Unassembled WGS sequence"/>
</dbReference>
<dbReference type="EMBL" id="KE346360">
    <property type="protein sequence ID" value="KJE89536.1"/>
    <property type="molecule type" value="Genomic_DNA"/>
</dbReference>
<accession>A0A0D2U2Y4</accession>
<organism evidence="3 4">
    <name type="scientific">Capsaspora owczarzaki (strain ATCC 30864)</name>
    <dbReference type="NCBI Taxonomy" id="595528"/>
    <lineage>
        <taxon>Eukaryota</taxon>
        <taxon>Filasterea</taxon>
        <taxon>Capsaspora</taxon>
    </lineage>
</organism>
<keyword evidence="4" id="KW-1185">Reference proteome</keyword>
<feature type="region of interest" description="Disordered" evidence="1">
    <location>
        <begin position="353"/>
        <end position="385"/>
    </location>
</feature>
<dbReference type="PANTHER" id="PTHR12585">
    <property type="entry name" value="SCC1 / RAD21 FAMILY MEMBER"/>
    <property type="match status" value="1"/>
</dbReference>
<feature type="region of interest" description="Disordered" evidence="1">
    <location>
        <begin position="569"/>
        <end position="589"/>
    </location>
</feature>
<dbReference type="GO" id="GO:1990414">
    <property type="term" value="P:replication-born double-strand break repair via sister chromatid exchange"/>
    <property type="evidence" value="ECO:0007669"/>
    <property type="project" value="TreeGrafter"/>
</dbReference>
<dbReference type="Pfam" id="PF04824">
    <property type="entry name" value="Rad21_Rec8"/>
    <property type="match status" value="1"/>
</dbReference>
<dbReference type="GO" id="GO:0003682">
    <property type="term" value="F:chromatin binding"/>
    <property type="evidence" value="ECO:0007669"/>
    <property type="project" value="TreeGrafter"/>
</dbReference>
<feature type="domain" description="Rad21/Rec8-like protein C-terminal eukaryotic" evidence="2">
    <location>
        <begin position="660"/>
        <end position="708"/>
    </location>
</feature>
<dbReference type="PANTHER" id="PTHR12585:SF69">
    <property type="entry name" value="FI11703P"/>
    <property type="match status" value="1"/>
</dbReference>
<dbReference type="InParanoid" id="A0A0D2U2Y4"/>
<protein>
    <recommendedName>
        <fullName evidence="2">Rad21/Rec8-like protein C-terminal eukaryotic domain-containing protein</fullName>
    </recommendedName>
</protein>
<dbReference type="AlphaFoldDB" id="A0A0D2U2Y4"/>
<feature type="compositionally biased region" description="Low complexity" evidence="1">
    <location>
        <begin position="540"/>
        <end position="558"/>
    </location>
</feature>